<dbReference type="Pfam" id="PF05437">
    <property type="entry name" value="AzlD"/>
    <property type="match status" value="1"/>
</dbReference>
<feature type="transmembrane region" description="Helical" evidence="1">
    <location>
        <begin position="80"/>
        <end position="96"/>
    </location>
</feature>
<sequence>MNIWLIVVLTGLGNYLMRSVGVWVSLESLQARWLNHVPFAVILVMTISSINSLSGTSQETLAALVASVVVIAANLKKLPLVLCIATGCIVFGMLIGS</sequence>
<feature type="transmembrane region" description="Helical" evidence="1">
    <location>
        <begin position="6"/>
        <end position="26"/>
    </location>
</feature>
<reference evidence="2" key="1">
    <citation type="submission" date="2021-05" db="EMBL/GenBank/DDBJ databases">
        <authorList>
            <person name="Pietrasiak N."/>
            <person name="Ward R."/>
            <person name="Stajich J.E."/>
            <person name="Kurbessoian T."/>
        </authorList>
    </citation>
    <scope>NUCLEOTIDE SEQUENCE</scope>
    <source>
        <strain evidence="2">CPER-KK1</strain>
    </source>
</reference>
<name>A0A951UE87_9CYAN</name>
<keyword evidence="1" id="KW-0472">Membrane</keyword>
<protein>
    <submittedName>
        <fullName evidence="2">AzlD domain-containing protein</fullName>
    </submittedName>
</protein>
<dbReference type="AlphaFoldDB" id="A0A951UE87"/>
<evidence type="ECO:0000313" key="3">
    <source>
        <dbReference type="Proteomes" id="UP000753908"/>
    </source>
</evidence>
<feature type="transmembrane region" description="Helical" evidence="1">
    <location>
        <begin position="33"/>
        <end position="50"/>
    </location>
</feature>
<dbReference type="EMBL" id="JAHHIF010000063">
    <property type="protein sequence ID" value="MBW4548506.1"/>
    <property type="molecule type" value="Genomic_DNA"/>
</dbReference>
<keyword evidence="1" id="KW-0812">Transmembrane</keyword>
<dbReference type="InterPro" id="IPR008407">
    <property type="entry name" value="Brnchd-chn_aa_trnsp_AzlD"/>
</dbReference>
<evidence type="ECO:0000256" key="1">
    <source>
        <dbReference type="SAM" id="Phobius"/>
    </source>
</evidence>
<dbReference type="Proteomes" id="UP000753908">
    <property type="component" value="Unassembled WGS sequence"/>
</dbReference>
<gene>
    <name evidence="2" type="ORF">KME25_29325</name>
</gene>
<organism evidence="2 3">
    <name type="scientific">Symplocastrum torsivum CPER-KK1</name>
    <dbReference type="NCBI Taxonomy" id="450513"/>
    <lineage>
        <taxon>Bacteria</taxon>
        <taxon>Bacillati</taxon>
        <taxon>Cyanobacteriota</taxon>
        <taxon>Cyanophyceae</taxon>
        <taxon>Oscillatoriophycideae</taxon>
        <taxon>Oscillatoriales</taxon>
        <taxon>Microcoleaceae</taxon>
        <taxon>Symplocastrum</taxon>
    </lineage>
</organism>
<keyword evidence="1" id="KW-1133">Transmembrane helix</keyword>
<reference evidence="2" key="2">
    <citation type="journal article" date="2022" name="Microbiol. Resour. Announc.">
        <title>Metagenome Sequencing to Explore Phylogenomics of Terrestrial Cyanobacteria.</title>
        <authorList>
            <person name="Ward R.D."/>
            <person name="Stajich J.E."/>
            <person name="Johansen J.R."/>
            <person name="Huntemann M."/>
            <person name="Clum A."/>
            <person name="Foster B."/>
            <person name="Foster B."/>
            <person name="Roux S."/>
            <person name="Palaniappan K."/>
            <person name="Varghese N."/>
            <person name="Mukherjee S."/>
            <person name="Reddy T.B.K."/>
            <person name="Daum C."/>
            <person name="Copeland A."/>
            <person name="Chen I.A."/>
            <person name="Ivanova N.N."/>
            <person name="Kyrpides N.C."/>
            <person name="Shapiro N."/>
            <person name="Eloe-Fadrosh E.A."/>
            <person name="Pietrasiak N."/>
        </authorList>
    </citation>
    <scope>NUCLEOTIDE SEQUENCE</scope>
    <source>
        <strain evidence="2">CPER-KK1</strain>
    </source>
</reference>
<evidence type="ECO:0000313" key="2">
    <source>
        <dbReference type="EMBL" id="MBW4548506.1"/>
    </source>
</evidence>
<proteinExistence type="predicted"/>
<comment type="caution">
    <text evidence="2">The sequence shown here is derived from an EMBL/GenBank/DDBJ whole genome shotgun (WGS) entry which is preliminary data.</text>
</comment>
<accession>A0A951UE87</accession>